<dbReference type="Gene3D" id="2.120.10.30">
    <property type="entry name" value="TolB, C-terminal domain"/>
    <property type="match status" value="1"/>
</dbReference>
<evidence type="ECO:0000259" key="2">
    <source>
        <dbReference type="Pfam" id="PF07995"/>
    </source>
</evidence>
<dbReference type="PANTHER" id="PTHR19328:SF75">
    <property type="entry name" value="ALDOSE SUGAR DEHYDROGENASE YLII"/>
    <property type="match status" value="1"/>
</dbReference>
<accession>A0A291PA45</accession>
<organism evidence="3 4">
    <name type="scientific">Halomonas beimenensis</name>
    <dbReference type="NCBI Taxonomy" id="475662"/>
    <lineage>
        <taxon>Bacteria</taxon>
        <taxon>Pseudomonadati</taxon>
        <taxon>Pseudomonadota</taxon>
        <taxon>Gammaproteobacteria</taxon>
        <taxon>Oceanospirillales</taxon>
        <taxon>Halomonadaceae</taxon>
        <taxon>Halomonas</taxon>
    </lineage>
</organism>
<reference evidence="3 4" key="1">
    <citation type="journal article" date="2017" name="Sci. Rep.">
        <title>Revealing the Saline Adaptation Strategies of the Halophilic Bacterium Halomonas beimenensis through High-throughput Omics and Transposon Mutagenesis Approaches.</title>
        <authorList>
            <person name="Chen Y.H."/>
            <person name="Lin S.S."/>
            <person name="Shyu Y.T."/>
        </authorList>
    </citation>
    <scope>NUCLEOTIDE SEQUENCE [LARGE SCALE GENOMIC DNA]</scope>
    <source>
        <strain evidence="3 4">NTU-111</strain>
    </source>
</reference>
<dbReference type="AlphaFoldDB" id="A0A291PA45"/>
<feature type="chain" id="PRO_5012561563" evidence="1">
    <location>
        <begin position="26"/>
        <end position="383"/>
    </location>
</feature>
<dbReference type="Proteomes" id="UP000219993">
    <property type="component" value="Chromosome"/>
</dbReference>
<dbReference type="RefSeq" id="WP_097790025.1">
    <property type="nucleotide sequence ID" value="NZ_BAAADT010000011.1"/>
</dbReference>
<keyword evidence="1" id="KW-0732">Signal</keyword>
<evidence type="ECO:0000256" key="1">
    <source>
        <dbReference type="SAM" id="SignalP"/>
    </source>
</evidence>
<dbReference type="InterPro" id="IPR012938">
    <property type="entry name" value="Glc/Sorbosone_DH"/>
</dbReference>
<dbReference type="Pfam" id="PF07995">
    <property type="entry name" value="GSDH"/>
    <property type="match status" value="1"/>
</dbReference>
<dbReference type="EMBL" id="CP021435">
    <property type="protein sequence ID" value="ATJ83738.1"/>
    <property type="molecule type" value="Genomic_DNA"/>
</dbReference>
<keyword evidence="4" id="KW-1185">Reference proteome</keyword>
<evidence type="ECO:0000313" key="4">
    <source>
        <dbReference type="Proteomes" id="UP000219993"/>
    </source>
</evidence>
<dbReference type="OrthoDB" id="9770043at2"/>
<gene>
    <name evidence="3" type="ORF">BEI_2751</name>
</gene>
<dbReference type="InterPro" id="IPR011041">
    <property type="entry name" value="Quinoprot_gluc/sorb_DH_b-prop"/>
</dbReference>
<dbReference type="KEGG" id="hbe:BEI_2751"/>
<protein>
    <submittedName>
        <fullName evidence="3">Glucose/sorbosone dehydrogenase family protein</fullName>
    </submittedName>
</protein>
<feature type="domain" description="Glucose/Sorbosone dehydrogenase" evidence="2">
    <location>
        <begin position="44"/>
        <end position="370"/>
    </location>
</feature>
<feature type="signal peptide" evidence="1">
    <location>
        <begin position="1"/>
        <end position="25"/>
    </location>
</feature>
<dbReference type="InterPro" id="IPR011042">
    <property type="entry name" value="6-blade_b-propeller_TolB-like"/>
</dbReference>
<name>A0A291PA45_9GAMM</name>
<dbReference type="SUPFAM" id="SSF50952">
    <property type="entry name" value="Soluble quinoprotein glucose dehydrogenase"/>
    <property type="match status" value="1"/>
</dbReference>
<dbReference type="PANTHER" id="PTHR19328">
    <property type="entry name" value="HEDGEHOG-INTERACTING PROTEIN"/>
    <property type="match status" value="1"/>
</dbReference>
<evidence type="ECO:0000313" key="3">
    <source>
        <dbReference type="EMBL" id="ATJ83738.1"/>
    </source>
</evidence>
<sequence>MAFPLRPLAAIALLLGLGATDPADARLIPTRHLDVCLTTVASGLDHAWGLAMLPDGRFLVGERDGRLASIDDGRIRWIAALPEVSTRGQGGLLDLALHPDYGDGDHDWLYFTWSRPGPGGTATSLSRARLGEGRLEDLEHLFVQDRFSQPGRHYGSRLAWLPDGTLLMSIGDRGVTPERAQDRGDHAGSFLRLTDTGGVPADNPFVGDPEALDALFSIGHRNPQGLTIAEDGVPWSTEHGPRTGDELNRLEPGVNYGWPEVTLGRDYATNLPIGRDSAPGMRDPVHVFEGRFAPSGLAQVTAEDFAPWHGDFLAGGLRSETLLRLRLEGDEIVEREAILAGQIGRIRTVHQGHDGALYLLNDRDNGSLFRLRPASAESNDCPS</sequence>
<proteinExistence type="predicted"/>